<comment type="caution">
    <text evidence="1">The sequence shown here is derived from an EMBL/GenBank/DDBJ whole genome shotgun (WGS) entry which is preliminary data.</text>
</comment>
<proteinExistence type="predicted"/>
<protein>
    <submittedName>
        <fullName evidence="1">Uncharacterized protein</fullName>
    </submittedName>
</protein>
<organism evidence="1 2">
    <name type="scientific">Candidatus Woesebacteria bacterium GW2011_GWF1_40_24</name>
    <dbReference type="NCBI Taxonomy" id="1618601"/>
    <lineage>
        <taxon>Bacteria</taxon>
        <taxon>Candidatus Woeseibacteriota</taxon>
    </lineage>
</organism>
<dbReference type="Proteomes" id="UP000034627">
    <property type="component" value="Unassembled WGS sequence"/>
</dbReference>
<sequence length="114" mass="13015">MSRKSLSEKVILENRAGGKESKVEIYIEAAKGHRSINLWDWSVKITVTRNGHPFSSQGNNKPNESLVHLINRLFDDIRSDICNAYKNSNVDYDPVCRFISEAQKKFMAELSAEK</sequence>
<evidence type="ECO:0000313" key="1">
    <source>
        <dbReference type="EMBL" id="KKR56124.1"/>
    </source>
</evidence>
<gene>
    <name evidence="1" type="ORF">UT93_C0004G0002</name>
</gene>
<accession>A0A0G0RTZ6</accession>
<dbReference type="EMBL" id="LBYR01000004">
    <property type="protein sequence ID" value="KKR56124.1"/>
    <property type="molecule type" value="Genomic_DNA"/>
</dbReference>
<reference evidence="1 2" key="1">
    <citation type="journal article" date="2015" name="Nature">
        <title>rRNA introns, odd ribosomes, and small enigmatic genomes across a large radiation of phyla.</title>
        <authorList>
            <person name="Brown C.T."/>
            <person name="Hug L.A."/>
            <person name="Thomas B.C."/>
            <person name="Sharon I."/>
            <person name="Castelle C.J."/>
            <person name="Singh A."/>
            <person name="Wilkins M.J."/>
            <person name="Williams K.H."/>
            <person name="Banfield J.F."/>
        </authorList>
    </citation>
    <scope>NUCLEOTIDE SEQUENCE [LARGE SCALE GENOMIC DNA]</scope>
</reference>
<name>A0A0G0RTZ6_9BACT</name>
<dbReference type="AlphaFoldDB" id="A0A0G0RTZ6"/>
<evidence type="ECO:0000313" key="2">
    <source>
        <dbReference type="Proteomes" id="UP000034627"/>
    </source>
</evidence>